<feature type="region of interest" description="Disordered" evidence="1">
    <location>
        <begin position="1"/>
        <end position="49"/>
    </location>
</feature>
<proteinExistence type="predicted"/>
<evidence type="ECO:0000259" key="2">
    <source>
        <dbReference type="Pfam" id="PF13545"/>
    </source>
</evidence>
<comment type="caution">
    <text evidence="3">The sequence shown here is derived from an EMBL/GenBank/DDBJ whole genome shotgun (WGS) entry which is preliminary data.</text>
</comment>
<keyword evidence="4" id="KW-1185">Reference proteome</keyword>
<dbReference type="EMBL" id="VNIM01000088">
    <property type="protein sequence ID" value="TVV71398.1"/>
    <property type="molecule type" value="Genomic_DNA"/>
</dbReference>
<dbReference type="GO" id="GO:0003677">
    <property type="term" value="F:DNA binding"/>
    <property type="evidence" value="ECO:0007669"/>
    <property type="project" value="InterPro"/>
</dbReference>
<dbReference type="AlphaFoldDB" id="A0A558QWB9"/>
<dbReference type="Pfam" id="PF13545">
    <property type="entry name" value="HTH_Crp_2"/>
    <property type="match status" value="1"/>
</dbReference>
<dbReference type="InterPro" id="IPR036390">
    <property type="entry name" value="WH_DNA-bd_sf"/>
</dbReference>
<sequence length="118" mass="12891">MNPQRFRRRGNRSSPPAVRILSSPGGSGVRRTEQVRVADEPGATRDCTGLTPVHVNRTLKTLATNGLIDRIGRAVTIGDWNALATAGDFHSGYLHMREDQSAIRRSRASGCRVSRRGP</sequence>
<feature type="domain" description="HTH crp-type" evidence="2">
    <location>
        <begin position="47"/>
        <end position="84"/>
    </location>
</feature>
<dbReference type="GO" id="GO:0006355">
    <property type="term" value="P:regulation of DNA-templated transcription"/>
    <property type="evidence" value="ECO:0007669"/>
    <property type="project" value="InterPro"/>
</dbReference>
<gene>
    <name evidence="3" type="ORF">FOY91_16835</name>
</gene>
<dbReference type="Gene3D" id="1.10.10.10">
    <property type="entry name" value="Winged helix-like DNA-binding domain superfamily/Winged helix DNA-binding domain"/>
    <property type="match status" value="1"/>
</dbReference>
<organism evidence="3 4">
    <name type="scientific">Alterirhizorhabdus solaris</name>
    <dbReference type="NCBI Taxonomy" id="2529389"/>
    <lineage>
        <taxon>Bacteria</taxon>
        <taxon>Pseudomonadati</taxon>
        <taxon>Pseudomonadota</taxon>
        <taxon>Alphaproteobacteria</taxon>
        <taxon>Sphingomonadales</taxon>
        <taxon>Rhizorhabdaceae</taxon>
        <taxon>Alterirhizorhabdus</taxon>
    </lineage>
</organism>
<evidence type="ECO:0000313" key="3">
    <source>
        <dbReference type="EMBL" id="TVV71398.1"/>
    </source>
</evidence>
<feature type="compositionally biased region" description="Basic residues" evidence="1">
    <location>
        <begin position="1"/>
        <end position="11"/>
    </location>
</feature>
<name>A0A558QWB9_9SPHN</name>
<evidence type="ECO:0000256" key="1">
    <source>
        <dbReference type="SAM" id="MobiDB-lite"/>
    </source>
</evidence>
<dbReference type="Proteomes" id="UP000318681">
    <property type="component" value="Unassembled WGS sequence"/>
</dbReference>
<dbReference type="InterPro" id="IPR036388">
    <property type="entry name" value="WH-like_DNA-bd_sf"/>
</dbReference>
<evidence type="ECO:0000313" key="4">
    <source>
        <dbReference type="Proteomes" id="UP000318681"/>
    </source>
</evidence>
<reference evidence="3 4" key="1">
    <citation type="submission" date="2019-07" db="EMBL/GenBank/DDBJ databases">
        <title>Sphingomonas solaris sp. nov., isolated from a solar panel from Boston, Massachusetts.</title>
        <authorList>
            <person name="Tanner K."/>
            <person name="Pascual J."/>
            <person name="Mancuso C."/>
            <person name="Pereto J."/>
            <person name="Khalil A."/>
            <person name="Vilanova C."/>
        </authorList>
    </citation>
    <scope>NUCLEOTIDE SEQUENCE [LARGE SCALE GENOMIC DNA]</scope>
    <source>
        <strain evidence="3 4">R4DWN</strain>
    </source>
</reference>
<protein>
    <submittedName>
        <fullName evidence="3">Winged helix-turn-helix domain-containing protein</fullName>
    </submittedName>
</protein>
<accession>A0A558QWB9</accession>
<dbReference type="SUPFAM" id="SSF46785">
    <property type="entry name" value="Winged helix' DNA-binding domain"/>
    <property type="match status" value="1"/>
</dbReference>
<feature type="compositionally biased region" description="Basic and acidic residues" evidence="1">
    <location>
        <begin position="30"/>
        <end position="43"/>
    </location>
</feature>
<dbReference type="InterPro" id="IPR012318">
    <property type="entry name" value="HTH_CRP"/>
</dbReference>
<dbReference type="OrthoDB" id="6155297at2"/>